<keyword evidence="6" id="KW-0030">Aminoacyl-tRNA synthetase</keyword>
<dbReference type="PANTHER" id="PTHR22594:SF5">
    <property type="entry name" value="ASPARTATE--TRNA LIGASE, MITOCHONDRIAL"/>
    <property type="match status" value="1"/>
</dbReference>
<dbReference type="Proteomes" id="UP000676310">
    <property type="component" value="Unassembled WGS sequence"/>
</dbReference>
<dbReference type="SUPFAM" id="SSF53448">
    <property type="entry name" value="Nucleotide-diphospho-sugar transferases"/>
    <property type="match status" value="1"/>
</dbReference>
<dbReference type="InterPro" id="IPR012340">
    <property type="entry name" value="NA-bd_OB-fold"/>
</dbReference>
<comment type="similarity">
    <text evidence="1">Belongs to the class-II aminoacyl-tRNA synthetase family. Type 1 subfamily.</text>
</comment>
<proteinExistence type="inferred from homology"/>
<dbReference type="SUPFAM" id="SSF55681">
    <property type="entry name" value="Class II aaRS and biotin synthetases"/>
    <property type="match status" value="1"/>
</dbReference>
<evidence type="ECO:0000256" key="6">
    <source>
        <dbReference type="ARBA" id="ARBA00023146"/>
    </source>
</evidence>
<dbReference type="PROSITE" id="PS50862">
    <property type="entry name" value="AA_TRNA_LIGASE_II"/>
    <property type="match status" value="1"/>
</dbReference>
<dbReference type="GO" id="GO:0006422">
    <property type="term" value="P:aspartyl-tRNA aminoacylation"/>
    <property type="evidence" value="ECO:0007669"/>
    <property type="project" value="TreeGrafter"/>
</dbReference>
<dbReference type="InterPro" id="IPR029044">
    <property type="entry name" value="Nucleotide-diphossugar_trans"/>
</dbReference>
<dbReference type="GO" id="GO:0016757">
    <property type="term" value="F:glycosyltransferase activity"/>
    <property type="evidence" value="ECO:0007669"/>
    <property type="project" value="InterPro"/>
</dbReference>
<evidence type="ECO:0000256" key="4">
    <source>
        <dbReference type="ARBA" id="ARBA00022840"/>
    </source>
</evidence>
<keyword evidence="5" id="KW-0648">Protein biosynthesis</keyword>
<dbReference type="NCBIfam" id="TIGR00459">
    <property type="entry name" value="aspS_bact"/>
    <property type="match status" value="1"/>
</dbReference>
<evidence type="ECO:0000256" key="3">
    <source>
        <dbReference type="ARBA" id="ARBA00022741"/>
    </source>
</evidence>
<name>A0A8J2I8B3_9PLEO</name>
<dbReference type="InterPro" id="IPR004364">
    <property type="entry name" value="Aa-tRNA-synt_II"/>
</dbReference>
<dbReference type="AlphaFoldDB" id="A0A8J2I8B3"/>
<comment type="caution">
    <text evidence="8">The sequence shown here is derived from an EMBL/GenBank/DDBJ whole genome shotgun (WGS) entry which is preliminary data.</text>
</comment>
<dbReference type="Gene3D" id="3.30.1360.30">
    <property type="entry name" value="GAD-like domain"/>
    <property type="match status" value="1"/>
</dbReference>
<accession>A0A8J2I8B3</accession>
<dbReference type="GO" id="GO:0005739">
    <property type="term" value="C:mitochondrion"/>
    <property type="evidence" value="ECO:0007669"/>
    <property type="project" value="TreeGrafter"/>
</dbReference>
<evidence type="ECO:0000256" key="2">
    <source>
        <dbReference type="ARBA" id="ARBA00022598"/>
    </source>
</evidence>
<dbReference type="InterPro" id="IPR004524">
    <property type="entry name" value="Asp-tRNA-ligase_1"/>
</dbReference>
<dbReference type="InterPro" id="IPR004115">
    <property type="entry name" value="GAD-like_sf"/>
</dbReference>
<dbReference type="Gene3D" id="2.40.50.140">
    <property type="entry name" value="Nucleic acid-binding proteins"/>
    <property type="match status" value="1"/>
</dbReference>
<feature type="domain" description="Aminoacyl-transfer RNA synthetases class-II family profile" evidence="7">
    <location>
        <begin position="236"/>
        <end position="675"/>
    </location>
</feature>
<dbReference type="SUPFAM" id="SSF50249">
    <property type="entry name" value="Nucleic acid-binding proteins"/>
    <property type="match status" value="1"/>
</dbReference>
<sequence length="1067" mass="119556">MSLVRASQYVVSRESGLRNSYAEISKFCRTSRHGTTPNRVGLCTRYTTRGFATSQSVLPEEHVKKTLDDFKATIRSSAWENRDPAWGYAQLPENPPGKEVELFGYISTRRDVSNKLSFTMLRNKNQTLAIQLVSSPQSDGADGPDAHACLRSLKEWTPVIVKGTLKERQPAKAKTFLGMKLIDAREVAVQHVQPLNDIPDDIIIKNDTAFGPDQRHLQLRTDSALRLDIILRSKAMMRARLHLNALQWREIETPILFKSTPEGAREFLVPTRQKGLAYALPQSPQQYKQILMASGITKYYQFARCFRDEDLRADRQPEFTQLDMEMSFAGEEDVMNETEALLRKLWYQVLKQKTPEKFQRMKYQTAMASYGSDKPDLRFKARIHTITEHLTSDLIGKITSLQDPAVDAIKIPISEDPKVTRKFVADFLDSPDGKVYLENPDGQPGIFIGDLSQPMQGLGPLGYQYVMEGPEELAVENGDLLVLQARPKAPFSGGSTMLGNLRLALHRAAIAQGLMDAPAKDDFQFVWITDFPLFTPSSDSEPGQGGSAGFSSTHHPFTAPKTPADVDVLLTDPSSAVAAHYDIVVNGVELGGGSRRIHSAAMQEFIFKDIIKMKPERVEDFRHLLDVLRSGCPPHAGIALGWDRLMAVMCGKESVRDVIAFPKSGRGEDLLVKSPNRMTEEQLESKFQIPEEYKLQVSYVEAKDTRTDAEILNSLTTHIPITSEKNIWTYWHAGVQKMPKWTQRNIINWVRLHGPEWTVRVLDTVPDSANHALKWVTQADLPETFVEGTMTGPYVGPHSADFLCGAALYTYGGVWMDAQLADDASPFSVAAPLVFGQFIANHIVASRKGDEFIKNWHLIFLELWKGRTDFTGVLQSPLINFTQVMKFEDLVEAGYGWDWKLDEQTIIGYIGQCVAWMRLTWLQEPNGGFDGVNYWANKVLLWNVLPQDFPAENTIGFDGADILNVFATRLDGNGNEAGFEKAKKAAWTMMAQSVMQKITHGKELTHTPQCGTLLDLPENEGKDAAPETFGELLRYGSVHLGQTREMQYVTAAVVDPEFVIHKGLLEA</sequence>
<evidence type="ECO:0000313" key="9">
    <source>
        <dbReference type="Proteomes" id="UP000676310"/>
    </source>
</evidence>
<dbReference type="Pfam" id="PF00152">
    <property type="entry name" value="tRNA-synt_2"/>
    <property type="match status" value="1"/>
</dbReference>
<keyword evidence="4" id="KW-0067">ATP-binding</keyword>
<dbReference type="InterPro" id="IPR006195">
    <property type="entry name" value="aa-tRNA-synth_II"/>
</dbReference>
<dbReference type="InterPro" id="IPR002312">
    <property type="entry name" value="Asp/Asn-tRNA-synth_IIb"/>
</dbReference>
<evidence type="ECO:0000256" key="5">
    <source>
        <dbReference type="ARBA" id="ARBA00022917"/>
    </source>
</evidence>
<dbReference type="InterPro" id="IPR045864">
    <property type="entry name" value="aa-tRNA-synth_II/BPL/LPL"/>
</dbReference>
<dbReference type="Pfam" id="PF05704">
    <property type="entry name" value="Caps_synth"/>
    <property type="match status" value="1"/>
</dbReference>
<keyword evidence="9" id="KW-1185">Reference proteome</keyword>
<keyword evidence="2" id="KW-0436">Ligase</keyword>
<dbReference type="PANTHER" id="PTHR22594">
    <property type="entry name" value="ASPARTYL/LYSYL-TRNA SYNTHETASE"/>
    <property type="match status" value="1"/>
</dbReference>
<evidence type="ECO:0000259" key="7">
    <source>
        <dbReference type="PROSITE" id="PS50862"/>
    </source>
</evidence>
<dbReference type="OrthoDB" id="439710at2759"/>
<evidence type="ECO:0000313" key="8">
    <source>
        <dbReference type="EMBL" id="CAG5179481.1"/>
    </source>
</evidence>
<gene>
    <name evidence="8" type="ORF">ALTATR162_LOCUS9306</name>
</gene>
<protein>
    <recommendedName>
        <fullName evidence="7">Aminoacyl-transfer RNA synthetases class-II family profile domain-containing protein</fullName>
    </recommendedName>
</protein>
<dbReference type="InterPro" id="IPR008441">
    <property type="entry name" value="AfumC-like_glycosyl_Trfase"/>
</dbReference>
<dbReference type="EMBL" id="CAJRGZ010000023">
    <property type="protein sequence ID" value="CAG5179481.1"/>
    <property type="molecule type" value="Genomic_DNA"/>
</dbReference>
<organism evidence="8 9">
    <name type="scientific">Alternaria atra</name>
    <dbReference type="NCBI Taxonomy" id="119953"/>
    <lineage>
        <taxon>Eukaryota</taxon>
        <taxon>Fungi</taxon>
        <taxon>Dikarya</taxon>
        <taxon>Ascomycota</taxon>
        <taxon>Pezizomycotina</taxon>
        <taxon>Dothideomycetes</taxon>
        <taxon>Pleosporomycetidae</taxon>
        <taxon>Pleosporales</taxon>
        <taxon>Pleosporineae</taxon>
        <taxon>Pleosporaceae</taxon>
        <taxon>Alternaria</taxon>
        <taxon>Alternaria sect. Ulocladioides</taxon>
    </lineage>
</organism>
<dbReference type="GO" id="GO:0005524">
    <property type="term" value="F:ATP binding"/>
    <property type="evidence" value="ECO:0007669"/>
    <property type="project" value="UniProtKB-KW"/>
</dbReference>
<dbReference type="GeneID" id="67021513"/>
<reference evidence="8" key="1">
    <citation type="submission" date="2021-05" db="EMBL/GenBank/DDBJ databases">
        <authorList>
            <person name="Stam R."/>
        </authorList>
    </citation>
    <scope>NUCLEOTIDE SEQUENCE</scope>
    <source>
        <strain evidence="8">CS162</strain>
    </source>
</reference>
<dbReference type="Gene3D" id="3.30.930.10">
    <property type="entry name" value="Bira Bifunctional Protein, Domain 2"/>
    <property type="match status" value="1"/>
</dbReference>
<dbReference type="HAMAP" id="MF_00044">
    <property type="entry name" value="Asp_tRNA_synth_type1"/>
    <property type="match status" value="1"/>
</dbReference>
<dbReference type="RefSeq" id="XP_043172874.1">
    <property type="nucleotide sequence ID" value="XM_043316939.1"/>
</dbReference>
<dbReference type="NCBIfam" id="NF001750">
    <property type="entry name" value="PRK00476.1"/>
    <property type="match status" value="1"/>
</dbReference>
<evidence type="ECO:0000256" key="1">
    <source>
        <dbReference type="ARBA" id="ARBA00006303"/>
    </source>
</evidence>
<dbReference type="GO" id="GO:0004815">
    <property type="term" value="F:aspartate-tRNA ligase activity"/>
    <property type="evidence" value="ECO:0007669"/>
    <property type="project" value="TreeGrafter"/>
</dbReference>
<dbReference type="PRINTS" id="PR01042">
    <property type="entry name" value="TRNASYNTHASP"/>
</dbReference>
<keyword evidence="3" id="KW-0547">Nucleotide-binding</keyword>